<dbReference type="Proteomes" id="UP000887159">
    <property type="component" value="Unassembled WGS sequence"/>
</dbReference>
<feature type="compositionally biased region" description="Polar residues" evidence="1">
    <location>
        <begin position="1"/>
        <end position="21"/>
    </location>
</feature>
<accession>A0A8X6VI15</accession>
<feature type="region of interest" description="Disordered" evidence="1">
    <location>
        <begin position="1"/>
        <end position="34"/>
    </location>
</feature>
<name>A0A8X6VI15_TRICX</name>
<dbReference type="EMBL" id="BMAU01021280">
    <property type="protein sequence ID" value="GFY08064.1"/>
    <property type="molecule type" value="Genomic_DNA"/>
</dbReference>
<proteinExistence type="predicted"/>
<organism evidence="2 3">
    <name type="scientific">Trichonephila clavipes</name>
    <name type="common">Golden silk orbweaver</name>
    <name type="synonym">Nephila clavipes</name>
    <dbReference type="NCBI Taxonomy" id="2585209"/>
    <lineage>
        <taxon>Eukaryota</taxon>
        <taxon>Metazoa</taxon>
        <taxon>Ecdysozoa</taxon>
        <taxon>Arthropoda</taxon>
        <taxon>Chelicerata</taxon>
        <taxon>Arachnida</taxon>
        <taxon>Araneae</taxon>
        <taxon>Araneomorphae</taxon>
        <taxon>Entelegynae</taxon>
        <taxon>Araneoidea</taxon>
        <taxon>Nephilidae</taxon>
        <taxon>Trichonephila</taxon>
    </lineage>
</organism>
<protein>
    <submittedName>
        <fullName evidence="2">Uncharacterized protein</fullName>
    </submittedName>
</protein>
<evidence type="ECO:0000313" key="3">
    <source>
        <dbReference type="Proteomes" id="UP000887159"/>
    </source>
</evidence>
<gene>
    <name evidence="2" type="ORF">TNCV_1354811</name>
</gene>
<reference evidence="2" key="1">
    <citation type="submission" date="2020-08" db="EMBL/GenBank/DDBJ databases">
        <title>Multicomponent nature underlies the extraordinary mechanical properties of spider dragline silk.</title>
        <authorList>
            <person name="Kono N."/>
            <person name="Nakamura H."/>
            <person name="Mori M."/>
            <person name="Yoshida Y."/>
            <person name="Ohtoshi R."/>
            <person name="Malay A.D."/>
            <person name="Moran D.A.P."/>
            <person name="Tomita M."/>
            <person name="Numata K."/>
            <person name="Arakawa K."/>
        </authorList>
    </citation>
    <scope>NUCLEOTIDE SEQUENCE</scope>
</reference>
<evidence type="ECO:0000313" key="2">
    <source>
        <dbReference type="EMBL" id="GFY08064.1"/>
    </source>
</evidence>
<evidence type="ECO:0000256" key="1">
    <source>
        <dbReference type="SAM" id="MobiDB-lite"/>
    </source>
</evidence>
<comment type="caution">
    <text evidence="2">The sequence shown here is derived from an EMBL/GenBank/DDBJ whole genome shotgun (WGS) entry which is preliminary data.</text>
</comment>
<keyword evidence="3" id="KW-1185">Reference proteome</keyword>
<sequence>MVTFTDSLSALSRSDPGTTRDPSCEGDDAPYTSRGSKFFTCAGCGNLMIGVLSQASSTSLDRNSVCCLGPSAIALVKLRSVILKKIQSLDEFNTAQSRYMLDFYWHQNSNP</sequence>
<dbReference type="AlphaFoldDB" id="A0A8X6VI15"/>